<accession>A0AAV9Z9L3</accession>
<comment type="caution">
    <text evidence="4">The sequence shown here is derived from an EMBL/GenBank/DDBJ whole genome shotgun (WGS) entry which is preliminary data.</text>
</comment>
<feature type="region of interest" description="Disordered" evidence="2">
    <location>
        <begin position="343"/>
        <end position="480"/>
    </location>
</feature>
<feature type="compositionally biased region" description="Low complexity" evidence="2">
    <location>
        <begin position="21"/>
        <end position="38"/>
    </location>
</feature>
<dbReference type="GO" id="GO:0008270">
    <property type="term" value="F:zinc ion binding"/>
    <property type="evidence" value="ECO:0007669"/>
    <property type="project" value="UniProtKB-KW"/>
</dbReference>
<proteinExistence type="predicted"/>
<protein>
    <recommendedName>
        <fullName evidence="3">GATA-type domain-containing protein</fullName>
    </recommendedName>
</protein>
<feature type="domain" description="GATA-type" evidence="3">
    <location>
        <begin position="296"/>
        <end position="349"/>
    </location>
</feature>
<organism evidence="4 5">
    <name type="scientific">Favolaschia claudopus</name>
    <dbReference type="NCBI Taxonomy" id="2862362"/>
    <lineage>
        <taxon>Eukaryota</taxon>
        <taxon>Fungi</taxon>
        <taxon>Dikarya</taxon>
        <taxon>Basidiomycota</taxon>
        <taxon>Agaricomycotina</taxon>
        <taxon>Agaricomycetes</taxon>
        <taxon>Agaricomycetidae</taxon>
        <taxon>Agaricales</taxon>
        <taxon>Marasmiineae</taxon>
        <taxon>Mycenaceae</taxon>
        <taxon>Favolaschia</taxon>
    </lineage>
</organism>
<keyword evidence="1" id="KW-0862">Zinc</keyword>
<dbReference type="CDD" id="cd00202">
    <property type="entry name" value="ZnF_GATA"/>
    <property type="match status" value="1"/>
</dbReference>
<evidence type="ECO:0000259" key="3">
    <source>
        <dbReference type="PROSITE" id="PS50114"/>
    </source>
</evidence>
<feature type="compositionally biased region" description="Low complexity" evidence="2">
    <location>
        <begin position="428"/>
        <end position="472"/>
    </location>
</feature>
<feature type="compositionally biased region" description="Low complexity" evidence="2">
    <location>
        <begin position="53"/>
        <end position="72"/>
    </location>
</feature>
<feature type="compositionally biased region" description="Basic residues" evidence="2">
    <location>
        <begin position="169"/>
        <end position="180"/>
    </location>
</feature>
<dbReference type="SMART" id="SM00401">
    <property type="entry name" value="ZnF_GATA"/>
    <property type="match status" value="1"/>
</dbReference>
<dbReference type="SUPFAM" id="SSF57716">
    <property type="entry name" value="Glucocorticoid receptor-like (DNA-binding domain)"/>
    <property type="match status" value="1"/>
</dbReference>
<feature type="region of interest" description="Disordered" evidence="2">
    <location>
        <begin position="167"/>
        <end position="242"/>
    </location>
</feature>
<dbReference type="Gene3D" id="3.30.50.10">
    <property type="entry name" value="Erythroid Transcription Factor GATA-1, subunit A"/>
    <property type="match status" value="1"/>
</dbReference>
<sequence>MSMDSLVHFPDDTPRTPSPPSSANNTNTCSSSSSPAYNNKEVLVVDPAIRIFSSSSGSSSDDDNTNNNSNNNHPHWSTRPSLLQELYDPDTTLTGSPEHQHHSPPEVYHDSDWPSPNPSSAGLNGSAGLNDYTMIRRATFPYARQERSDDMMGAGSGYPAPPFLQPHPSHPHPAHPHHHMTMQQPLSADPSHLGHGHGGYSPPRLAYDYHHSAPHHPGEGMYGAPPPPNFYRHPGHGGYQQQQQQPHMAHGYPPMNGMNYGVAPPYGAQGGYPAPHGLPVQHTDDAASKETQYLRRRCFNCHTTEPPSWRRSTLNPGKIVCNKCGLYERTHLRARPLRFDELRAGNKARKGKNGSGGSAYRGAPPPPPPQSAPGPQLLPPLADEMMMGGGGGGDMLGELDYGGGRPGSSGMGGIGGGMGGGRGKLGRRTSVSSTGSGSQSRASGASDWDDSVSVYSNSSSSAAHPPSSSASSQPQYGAECGAATVPSTSAAVTSNSAPSGTAFYANMPRSEASTPNMAPISQPEFAQVHEQLNFIEEHDEFADIARMSTKNIDWENKLTPWWNAEVNFQPHTVTDSNMRLYYKIPQELEALHKKLILWSSEKSTLAAGANFTARQAFADILNAEDNLTDALPAIQFEPQPDGELDLSVTHDDSLEVVDLPINIVDTTVPPDTTIPRPQQAQRQTLLLGATTPAPTKTRSPKRCAVNLCTCTGHPLLMNKGERARYTEEELEKWWAEEDALNMV</sequence>
<feature type="region of interest" description="Disordered" evidence="2">
    <location>
        <begin position="1"/>
        <end position="38"/>
    </location>
</feature>
<keyword evidence="1" id="KW-0479">Metal-binding</keyword>
<evidence type="ECO:0000313" key="5">
    <source>
        <dbReference type="Proteomes" id="UP001362999"/>
    </source>
</evidence>
<feature type="region of interest" description="Disordered" evidence="2">
    <location>
        <begin position="52"/>
        <end position="128"/>
    </location>
</feature>
<dbReference type="Pfam" id="PF00320">
    <property type="entry name" value="GATA"/>
    <property type="match status" value="1"/>
</dbReference>
<dbReference type="InterPro" id="IPR000679">
    <property type="entry name" value="Znf_GATA"/>
</dbReference>
<keyword evidence="1" id="KW-0863">Zinc-finger</keyword>
<evidence type="ECO:0000256" key="2">
    <source>
        <dbReference type="SAM" id="MobiDB-lite"/>
    </source>
</evidence>
<dbReference type="EMBL" id="JAWWNJ010000176">
    <property type="protein sequence ID" value="KAK6974969.1"/>
    <property type="molecule type" value="Genomic_DNA"/>
</dbReference>
<feature type="compositionally biased region" description="Basic and acidic residues" evidence="2">
    <location>
        <begin position="98"/>
        <end position="112"/>
    </location>
</feature>
<dbReference type="GO" id="GO:0043565">
    <property type="term" value="F:sequence-specific DNA binding"/>
    <property type="evidence" value="ECO:0007669"/>
    <property type="project" value="InterPro"/>
</dbReference>
<dbReference type="Proteomes" id="UP001362999">
    <property type="component" value="Unassembled WGS sequence"/>
</dbReference>
<evidence type="ECO:0000313" key="4">
    <source>
        <dbReference type="EMBL" id="KAK6974969.1"/>
    </source>
</evidence>
<feature type="compositionally biased region" description="Pro residues" evidence="2">
    <location>
        <begin position="363"/>
        <end position="378"/>
    </location>
</feature>
<evidence type="ECO:0000256" key="1">
    <source>
        <dbReference type="PROSITE-ProRule" id="PRU00094"/>
    </source>
</evidence>
<dbReference type="PROSITE" id="PS50114">
    <property type="entry name" value="GATA_ZN_FINGER_2"/>
    <property type="match status" value="1"/>
</dbReference>
<gene>
    <name evidence="4" type="ORF">R3P38DRAFT_3295937</name>
</gene>
<feature type="compositionally biased region" description="Gly residues" evidence="2">
    <location>
        <begin position="387"/>
        <end position="423"/>
    </location>
</feature>
<keyword evidence="5" id="KW-1185">Reference proteome</keyword>
<reference evidence="4 5" key="1">
    <citation type="journal article" date="2024" name="J Genomics">
        <title>Draft genome sequencing and assembly of Favolaschia claudopus CIRM-BRFM 2984 isolated from oak limbs.</title>
        <authorList>
            <person name="Navarro D."/>
            <person name="Drula E."/>
            <person name="Chaduli D."/>
            <person name="Cazenave R."/>
            <person name="Ahrendt S."/>
            <person name="Wang J."/>
            <person name="Lipzen A."/>
            <person name="Daum C."/>
            <person name="Barry K."/>
            <person name="Grigoriev I.V."/>
            <person name="Favel A."/>
            <person name="Rosso M.N."/>
            <person name="Martin F."/>
        </authorList>
    </citation>
    <scope>NUCLEOTIDE SEQUENCE [LARGE SCALE GENOMIC DNA]</scope>
    <source>
        <strain evidence="4 5">CIRM-BRFM 2984</strain>
    </source>
</reference>
<dbReference type="GO" id="GO:0006355">
    <property type="term" value="P:regulation of DNA-templated transcription"/>
    <property type="evidence" value="ECO:0007669"/>
    <property type="project" value="InterPro"/>
</dbReference>
<name>A0AAV9Z9L3_9AGAR</name>
<dbReference type="InterPro" id="IPR013088">
    <property type="entry name" value="Znf_NHR/GATA"/>
</dbReference>
<dbReference type="AlphaFoldDB" id="A0AAV9Z9L3"/>